<dbReference type="AlphaFoldDB" id="A0AAW9QG86"/>
<gene>
    <name evidence="12" type="ORF">V4F39_18025</name>
</gene>
<dbReference type="RefSeq" id="WP_332291144.1">
    <property type="nucleotide sequence ID" value="NZ_JAZIBG010000036.1"/>
</dbReference>
<dbReference type="PANTHER" id="PTHR48111:SF35">
    <property type="entry name" value="TRANSCRIPTIONAL REGULATORY PROTEIN QSEB"/>
    <property type="match status" value="1"/>
</dbReference>
<keyword evidence="3 8" id="KW-0597">Phosphoprotein</keyword>
<keyword evidence="2" id="KW-0963">Cytoplasm</keyword>
<dbReference type="GO" id="GO:0005829">
    <property type="term" value="C:cytosol"/>
    <property type="evidence" value="ECO:0007669"/>
    <property type="project" value="TreeGrafter"/>
</dbReference>
<name>A0AAW9QG86_9BURK</name>
<dbReference type="Gene3D" id="1.10.10.10">
    <property type="entry name" value="Winged helix-like DNA-binding domain superfamily/Winged helix DNA-binding domain"/>
    <property type="match status" value="1"/>
</dbReference>
<dbReference type="SMART" id="SM00448">
    <property type="entry name" value="REC"/>
    <property type="match status" value="1"/>
</dbReference>
<evidence type="ECO:0000256" key="8">
    <source>
        <dbReference type="PROSITE-ProRule" id="PRU00169"/>
    </source>
</evidence>
<evidence type="ECO:0000256" key="3">
    <source>
        <dbReference type="ARBA" id="ARBA00022553"/>
    </source>
</evidence>
<evidence type="ECO:0000256" key="5">
    <source>
        <dbReference type="ARBA" id="ARBA00023015"/>
    </source>
</evidence>
<dbReference type="GO" id="GO:0000156">
    <property type="term" value="F:phosphorelay response regulator activity"/>
    <property type="evidence" value="ECO:0007669"/>
    <property type="project" value="TreeGrafter"/>
</dbReference>
<accession>A0AAW9QG86</accession>
<dbReference type="PROSITE" id="PS51755">
    <property type="entry name" value="OMPR_PHOB"/>
    <property type="match status" value="1"/>
</dbReference>
<keyword evidence="6 9" id="KW-0238">DNA-binding</keyword>
<dbReference type="Proteomes" id="UP001336250">
    <property type="component" value="Unassembled WGS sequence"/>
</dbReference>
<dbReference type="InterPro" id="IPR036388">
    <property type="entry name" value="WH-like_DNA-bd_sf"/>
</dbReference>
<comment type="subcellular location">
    <subcellularLocation>
        <location evidence="1">Cytoplasm</location>
    </subcellularLocation>
</comment>
<dbReference type="GO" id="GO:0000976">
    <property type="term" value="F:transcription cis-regulatory region binding"/>
    <property type="evidence" value="ECO:0007669"/>
    <property type="project" value="TreeGrafter"/>
</dbReference>
<feature type="modified residue" description="4-aspartylphosphate" evidence="8">
    <location>
        <position position="51"/>
    </location>
</feature>
<evidence type="ECO:0000313" key="12">
    <source>
        <dbReference type="EMBL" id="MEF7615817.1"/>
    </source>
</evidence>
<organism evidence="12 13">
    <name type="scientific">Aquincola agrisoli</name>
    <dbReference type="NCBI Taxonomy" id="3119538"/>
    <lineage>
        <taxon>Bacteria</taxon>
        <taxon>Pseudomonadati</taxon>
        <taxon>Pseudomonadota</taxon>
        <taxon>Betaproteobacteria</taxon>
        <taxon>Burkholderiales</taxon>
        <taxon>Sphaerotilaceae</taxon>
        <taxon>Aquincola</taxon>
    </lineage>
</organism>
<dbReference type="EMBL" id="JAZIBG010000036">
    <property type="protein sequence ID" value="MEF7615817.1"/>
    <property type="molecule type" value="Genomic_DNA"/>
</dbReference>
<evidence type="ECO:0000256" key="6">
    <source>
        <dbReference type="ARBA" id="ARBA00023125"/>
    </source>
</evidence>
<evidence type="ECO:0000259" key="10">
    <source>
        <dbReference type="PROSITE" id="PS50110"/>
    </source>
</evidence>
<dbReference type="GO" id="GO:0032993">
    <property type="term" value="C:protein-DNA complex"/>
    <property type="evidence" value="ECO:0007669"/>
    <property type="project" value="TreeGrafter"/>
</dbReference>
<dbReference type="GO" id="GO:0006355">
    <property type="term" value="P:regulation of DNA-templated transcription"/>
    <property type="evidence" value="ECO:0007669"/>
    <property type="project" value="InterPro"/>
</dbReference>
<sequence>MRVLVAEDDEGIAAGLAAALRQHGHAVEAAATVAGAWRLLQAEPFELLLLDLGLADGDGTELLRRVRASPAGRLPDAAMPVLIMTARDEITSRIAGLDLGADDYVIKPFHADELAARMRALRRRAAGRAQPLLRCGELAIDPAARTVLRGGRPVELSAREFAVLLALVEARPRVLSRTQIESQLYTFDGALESNAIEVHVHHLRRKLGEGVIRTMRGVGYFVPSDPAA</sequence>
<proteinExistence type="predicted"/>
<dbReference type="CDD" id="cd00383">
    <property type="entry name" value="trans_reg_C"/>
    <property type="match status" value="1"/>
</dbReference>
<dbReference type="PROSITE" id="PS50110">
    <property type="entry name" value="RESPONSE_REGULATORY"/>
    <property type="match status" value="1"/>
</dbReference>
<comment type="caution">
    <text evidence="12">The sequence shown here is derived from an EMBL/GenBank/DDBJ whole genome shotgun (WGS) entry which is preliminary data.</text>
</comment>
<dbReference type="Gene3D" id="6.10.250.690">
    <property type="match status" value="1"/>
</dbReference>
<keyword evidence="4" id="KW-0902">Two-component regulatory system</keyword>
<dbReference type="InterPro" id="IPR011006">
    <property type="entry name" value="CheY-like_superfamily"/>
</dbReference>
<feature type="domain" description="OmpR/PhoB-type" evidence="11">
    <location>
        <begin position="130"/>
        <end position="224"/>
    </location>
</feature>
<evidence type="ECO:0000256" key="2">
    <source>
        <dbReference type="ARBA" id="ARBA00022490"/>
    </source>
</evidence>
<dbReference type="InterPro" id="IPR001789">
    <property type="entry name" value="Sig_transdc_resp-reg_receiver"/>
</dbReference>
<evidence type="ECO:0000256" key="4">
    <source>
        <dbReference type="ARBA" id="ARBA00023012"/>
    </source>
</evidence>
<dbReference type="Gene3D" id="3.40.50.2300">
    <property type="match status" value="1"/>
</dbReference>
<dbReference type="Pfam" id="PF00072">
    <property type="entry name" value="Response_reg"/>
    <property type="match status" value="1"/>
</dbReference>
<dbReference type="SMART" id="SM00862">
    <property type="entry name" value="Trans_reg_C"/>
    <property type="match status" value="1"/>
</dbReference>
<protein>
    <submittedName>
        <fullName evidence="12">Response regulator transcription factor</fullName>
    </submittedName>
</protein>
<dbReference type="PANTHER" id="PTHR48111">
    <property type="entry name" value="REGULATOR OF RPOS"/>
    <property type="match status" value="1"/>
</dbReference>
<keyword evidence="5" id="KW-0805">Transcription regulation</keyword>
<evidence type="ECO:0000259" key="11">
    <source>
        <dbReference type="PROSITE" id="PS51755"/>
    </source>
</evidence>
<keyword evidence="13" id="KW-1185">Reference proteome</keyword>
<dbReference type="InterPro" id="IPR039420">
    <property type="entry name" value="WalR-like"/>
</dbReference>
<feature type="domain" description="Response regulatory" evidence="10">
    <location>
        <begin position="2"/>
        <end position="122"/>
    </location>
</feature>
<reference evidence="12 13" key="1">
    <citation type="submission" date="2024-02" db="EMBL/GenBank/DDBJ databases">
        <title>Genome sequence of Aquincola sp. MAHUQ-54.</title>
        <authorList>
            <person name="Huq M.A."/>
        </authorList>
    </citation>
    <scope>NUCLEOTIDE SEQUENCE [LARGE SCALE GENOMIC DNA]</scope>
    <source>
        <strain evidence="12 13">MAHUQ-54</strain>
    </source>
</reference>
<dbReference type="Pfam" id="PF00486">
    <property type="entry name" value="Trans_reg_C"/>
    <property type="match status" value="1"/>
</dbReference>
<evidence type="ECO:0000313" key="13">
    <source>
        <dbReference type="Proteomes" id="UP001336250"/>
    </source>
</evidence>
<evidence type="ECO:0000256" key="7">
    <source>
        <dbReference type="ARBA" id="ARBA00023163"/>
    </source>
</evidence>
<evidence type="ECO:0000256" key="9">
    <source>
        <dbReference type="PROSITE-ProRule" id="PRU01091"/>
    </source>
</evidence>
<keyword evidence="7" id="KW-0804">Transcription</keyword>
<dbReference type="SUPFAM" id="SSF52172">
    <property type="entry name" value="CheY-like"/>
    <property type="match status" value="1"/>
</dbReference>
<dbReference type="InterPro" id="IPR001867">
    <property type="entry name" value="OmpR/PhoB-type_DNA-bd"/>
</dbReference>
<feature type="DNA-binding region" description="OmpR/PhoB-type" evidence="9">
    <location>
        <begin position="130"/>
        <end position="224"/>
    </location>
</feature>
<evidence type="ECO:0000256" key="1">
    <source>
        <dbReference type="ARBA" id="ARBA00004496"/>
    </source>
</evidence>